<organism evidence="2">
    <name type="scientific">uncultured Actinomycetospora sp</name>
    <dbReference type="NCBI Taxonomy" id="1135996"/>
    <lineage>
        <taxon>Bacteria</taxon>
        <taxon>Bacillati</taxon>
        <taxon>Actinomycetota</taxon>
        <taxon>Actinomycetes</taxon>
        <taxon>Pseudonocardiales</taxon>
        <taxon>Pseudonocardiaceae</taxon>
        <taxon>Actinomycetospora</taxon>
        <taxon>environmental samples</taxon>
    </lineage>
</organism>
<dbReference type="GO" id="GO:0003824">
    <property type="term" value="F:catalytic activity"/>
    <property type="evidence" value="ECO:0007669"/>
    <property type="project" value="UniProtKB-ARBA"/>
</dbReference>
<dbReference type="EMBL" id="CADCTH010000391">
    <property type="protein sequence ID" value="CAA9272832.1"/>
    <property type="molecule type" value="Genomic_DNA"/>
</dbReference>
<evidence type="ECO:0000259" key="1">
    <source>
        <dbReference type="Pfam" id="PF12697"/>
    </source>
</evidence>
<dbReference type="Pfam" id="PF12697">
    <property type="entry name" value="Abhydrolase_6"/>
    <property type="match status" value="1"/>
</dbReference>
<dbReference type="PANTHER" id="PTHR43433:SF5">
    <property type="entry name" value="AB HYDROLASE-1 DOMAIN-CONTAINING PROTEIN"/>
    <property type="match status" value="1"/>
</dbReference>
<dbReference type="AlphaFoldDB" id="A0A6J4J850"/>
<name>A0A6J4J850_9PSEU</name>
<dbReference type="Gene3D" id="3.40.50.1820">
    <property type="entry name" value="alpha/beta hydrolase"/>
    <property type="match status" value="1"/>
</dbReference>
<sequence>MDVTTEDGVRIAYDREGAGGRPLVLVGGLGQMRATDEATRTLTSELAARGLDVVHHDRPGRGDSGDVGAGPATLAGAVAAIRALVDELGGRAALYGSSSGGAIALAAAAALPGVDRLVLWEVPLATDGGAEAWAWHAGIVERAAAGDPEAVLRFATEGMPPEWLEGMLGGPDRERYLRLAPTVAADAEALAWAADALADGSLARTVTVPTTVLTGSEAWPFFVEAADALVAALPDASRAEVPGSAHGWAPADLADVVVAALD</sequence>
<dbReference type="InterPro" id="IPR029058">
    <property type="entry name" value="AB_hydrolase_fold"/>
</dbReference>
<dbReference type="InterPro" id="IPR000073">
    <property type="entry name" value="AB_hydrolase_1"/>
</dbReference>
<reference evidence="2" key="1">
    <citation type="submission" date="2020-02" db="EMBL/GenBank/DDBJ databases">
        <authorList>
            <person name="Meier V. D."/>
        </authorList>
    </citation>
    <scope>NUCLEOTIDE SEQUENCE</scope>
    <source>
        <strain evidence="2">AVDCRST_MAG54</strain>
    </source>
</reference>
<dbReference type="SUPFAM" id="SSF53474">
    <property type="entry name" value="alpha/beta-Hydrolases"/>
    <property type="match status" value="1"/>
</dbReference>
<proteinExistence type="predicted"/>
<accession>A0A6J4J850</accession>
<feature type="domain" description="AB hydrolase-1" evidence="1">
    <location>
        <begin position="23"/>
        <end position="259"/>
    </location>
</feature>
<dbReference type="PANTHER" id="PTHR43433">
    <property type="entry name" value="HYDROLASE, ALPHA/BETA FOLD FAMILY PROTEIN"/>
    <property type="match status" value="1"/>
</dbReference>
<gene>
    <name evidence="2" type="ORF">AVDCRST_MAG54-3110</name>
</gene>
<dbReference type="InterPro" id="IPR050471">
    <property type="entry name" value="AB_hydrolase"/>
</dbReference>
<evidence type="ECO:0000313" key="2">
    <source>
        <dbReference type="EMBL" id="CAA9272832.1"/>
    </source>
</evidence>
<protein>
    <recommendedName>
        <fullName evidence="1">AB hydrolase-1 domain-containing protein</fullName>
    </recommendedName>
</protein>